<accession>A0ABT4IGV9</accession>
<dbReference type="Proteomes" id="UP001141422">
    <property type="component" value="Unassembled WGS sequence"/>
</dbReference>
<keyword evidence="1" id="KW-1133">Transmembrane helix</keyword>
<evidence type="ECO:0000256" key="1">
    <source>
        <dbReference type="SAM" id="Phobius"/>
    </source>
</evidence>
<keyword evidence="3" id="KW-1185">Reference proteome</keyword>
<feature type="transmembrane region" description="Helical" evidence="1">
    <location>
        <begin position="47"/>
        <end position="66"/>
    </location>
</feature>
<name>A0ABT4IGV9_9EURY</name>
<feature type="transmembrane region" description="Helical" evidence="1">
    <location>
        <begin position="78"/>
        <end position="97"/>
    </location>
</feature>
<organism evidence="2 3">
    <name type="scientific">Methanocorpusculum petauri</name>
    <dbReference type="NCBI Taxonomy" id="3002863"/>
    <lineage>
        <taxon>Archaea</taxon>
        <taxon>Methanobacteriati</taxon>
        <taxon>Methanobacteriota</taxon>
        <taxon>Stenosarchaea group</taxon>
        <taxon>Methanomicrobia</taxon>
        <taxon>Methanomicrobiales</taxon>
        <taxon>Methanocorpusculaceae</taxon>
        <taxon>Methanocorpusculum</taxon>
    </lineage>
</organism>
<keyword evidence="1" id="KW-0812">Transmembrane</keyword>
<keyword evidence="1" id="KW-0472">Membrane</keyword>
<evidence type="ECO:0000313" key="3">
    <source>
        <dbReference type="Proteomes" id="UP001141422"/>
    </source>
</evidence>
<dbReference type="RefSeq" id="WP_268925179.1">
    <property type="nucleotide sequence ID" value="NZ_JAPTGB010000014.1"/>
</dbReference>
<proteinExistence type="predicted"/>
<dbReference type="EMBL" id="JAPTGB010000014">
    <property type="protein sequence ID" value="MCZ0860981.1"/>
    <property type="molecule type" value="Genomic_DNA"/>
</dbReference>
<protein>
    <submittedName>
        <fullName evidence="2">Uncharacterized protein</fullName>
    </submittedName>
</protein>
<sequence>MIVLLKLLLFSLIILAFCVLSWRILSGRKKPHESKTPLPNWWLGSRVVIFNGVCAFTALILFLLVYPNELLPLTPLLIFPAYIMTYLTVEWGIDLIIEHWRNHEI</sequence>
<reference evidence="2" key="1">
    <citation type="submission" date="2022-12" db="EMBL/GenBank/DDBJ databases">
        <title>Isolation and characterisation of novel Methanocorpusculum spp. from native Australian herbivores indicates the genus is ancestrally host-associated.</title>
        <authorList>
            <person name="Volmer J.G."/>
            <person name="Soo R.M."/>
            <person name="Evans P.N."/>
            <person name="Hoedt E.C."/>
            <person name="Astorga Alsina A.L."/>
            <person name="Woodcroft B.J."/>
            <person name="Tyson G.W."/>
            <person name="Hugenholtz P."/>
            <person name="Morrison M."/>
        </authorList>
    </citation>
    <scope>NUCLEOTIDE SEQUENCE</scope>
    <source>
        <strain evidence="2">MG</strain>
    </source>
</reference>
<feature type="transmembrane region" description="Helical" evidence="1">
    <location>
        <begin position="6"/>
        <end position="26"/>
    </location>
</feature>
<comment type="caution">
    <text evidence="2">The sequence shown here is derived from an EMBL/GenBank/DDBJ whole genome shotgun (WGS) entry which is preliminary data.</text>
</comment>
<gene>
    <name evidence="2" type="ORF">O0S10_07050</name>
</gene>
<evidence type="ECO:0000313" key="2">
    <source>
        <dbReference type="EMBL" id="MCZ0860981.1"/>
    </source>
</evidence>